<feature type="domain" description="Sugar-binding" evidence="5">
    <location>
        <begin position="61"/>
        <end position="314"/>
    </location>
</feature>
<comment type="caution">
    <text evidence="6">The sequence shown here is derived from an EMBL/GenBank/DDBJ whole genome shotgun (WGS) entry which is preliminary data.</text>
</comment>
<evidence type="ECO:0000256" key="4">
    <source>
        <dbReference type="ARBA" id="ARBA00023163"/>
    </source>
</evidence>
<dbReference type="InterPro" id="IPR051054">
    <property type="entry name" value="SorC_transcr_regulators"/>
</dbReference>
<sequence length="317" mass="34105">MAAVFDSEDDLAIRAAWLHYAGGMTQSEVADRLNLPRVKTHRLIARAVQAGAVNISIEGEIGECIRLENSLKDEYGLEVCEVAPDLNEEAMPLKALGIRGADFLYRLIASQQYQLLGIGHGRTLAAAASHLRRIEATGIRFVSLIGGLARNYAANPHDVIHKLAEKTSAPAYMLPVPFAANTPEDREVLLSQRGVAGVFELSAESEVKIVGIGNVEADAQLVAADMIDREEISSIKAMGARAEVLGYFFDTEGKHVETPLTARSITLDLDVLRKSRLIAIAGGRDKVGAIRAVLKSGLLSGLIVDEVTARNLLSYAP</sequence>
<keyword evidence="2" id="KW-0805">Transcription regulation</keyword>
<gene>
    <name evidence="6" type="ORF">CEV34_3336</name>
</gene>
<protein>
    <submittedName>
        <fullName evidence="6">Putative sugar-binding domain protein</fullName>
    </submittedName>
</protein>
<dbReference type="GO" id="GO:0030246">
    <property type="term" value="F:carbohydrate binding"/>
    <property type="evidence" value="ECO:0007669"/>
    <property type="project" value="InterPro"/>
</dbReference>
<evidence type="ECO:0000313" key="6">
    <source>
        <dbReference type="EMBL" id="OYR24003.1"/>
    </source>
</evidence>
<dbReference type="PANTHER" id="PTHR34294">
    <property type="entry name" value="TRANSCRIPTIONAL REGULATOR-RELATED"/>
    <property type="match status" value="1"/>
</dbReference>
<evidence type="ECO:0000256" key="1">
    <source>
        <dbReference type="ARBA" id="ARBA00010466"/>
    </source>
</evidence>
<keyword evidence="7" id="KW-1185">Reference proteome</keyword>
<evidence type="ECO:0000259" key="5">
    <source>
        <dbReference type="Pfam" id="PF04198"/>
    </source>
</evidence>
<reference evidence="6 7" key="1">
    <citation type="submission" date="2017-07" db="EMBL/GenBank/DDBJ databases">
        <title>Phylogenetic study on the rhizospheric bacterium Ochrobactrum sp. A44.</title>
        <authorList>
            <person name="Krzyzanowska D.M."/>
            <person name="Ossowicki A."/>
            <person name="Rajewska M."/>
            <person name="Maciag T."/>
            <person name="Kaczynski Z."/>
            <person name="Czerwicka M."/>
            <person name="Jafra S."/>
        </authorList>
    </citation>
    <scope>NUCLEOTIDE SEQUENCE [LARGE SCALE GENOMIC DNA]</scope>
    <source>
        <strain evidence="6 7">CCUG 30717</strain>
    </source>
</reference>
<dbReference type="Proteomes" id="UP000216188">
    <property type="component" value="Unassembled WGS sequence"/>
</dbReference>
<name>A0A256GA95_9HYPH</name>
<dbReference type="EMBL" id="NNRM01000037">
    <property type="protein sequence ID" value="OYR24003.1"/>
    <property type="molecule type" value="Genomic_DNA"/>
</dbReference>
<organism evidence="6 7">
    <name type="scientific">Brucella pseudogrignonensis</name>
    <dbReference type="NCBI Taxonomy" id="419475"/>
    <lineage>
        <taxon>Bacteria</taxon>
        <taxon>Pseudomonadati</taxon>
        <taxon>Pseudomonadota</taxon>
        <taxon>Alphaproteobacteria</taxon>
        <taxon>Hyphomicrobiales</taxon>
        <taxon>Brucellaceae</taxon>
        <taxon>Brucella/Ochrobactrum group</taxon>
        <taxon>Brucella</taxon>
    </lineage>
</organism>
<evidence type="ECO:0000256" key="2">
    <source>
        <dbReference type="ARBA" id="ARBA00023015"/>
    </source>
</evidence>
<dbReference type="Gene3D" id="1.10.10.10">
    <property type="entry name" value="Winged helix-like DNA-binding domain superfamily/Winged helix DNA-binding domain"/>
    <property type="match status" value="1"/>
</dbReference>
<dbReference type="Pfam" id="PF04198">
    <property type="entry name" value="Sugar-bind"/>
    <property type="match status" value="1"/>
</dbReference>
<dbReference type="GO" id="GO:0003677">
    <property type="term" value="F:DNA binding"/>
    <property type="evidence" value="ECO:0007669"/>
    <property type="project" value="UniProtKB-KW"/>
</dbReference>
<dbReference type="PANTHER" id="PTHR34294:SF1">
    <property type="entry name" value="TRANSCRIPTIONAL REGULATOR LSRR"/>
    <property type="match status" value="1"/>
</dbReference>
<evidence type="ECO:0000313" key="7">
    <source>
        <dbReference type="Proteomes" id="UP000216188"/>
    </source>
</evidence>
<comment type="similarity">
    <text evidence="1">Belongs to the SorC transcriptional regulatory family.</text>
</comment>
<dbReference type="InterPro" id="IPR036388">
    <property type="entry name" value="WH-like_DNA-bd_sf"/>
</dbReference>
<keyword evidence="4" id="KW-0804">Transcription</keyword>
<dbReference type="InterPro" id="IPR007324">
    <property type="entry name" value="Sugar-bd_dom_put"/>
</dbReference>
<keyword evidence="3" id="KW-0238">DNA-binding</keyword>
<accession>A0A256GA95</accession>
<dbReference type="InterPro" id="IPR037171">
    <property type="entry name" value="NagB/RpiA_transferase-like"/>
</dbReference>
<dbReference type="Gene3D" id="3.40.50.1360">
    <property type="match status" value="1"/>
</dbReference>
<dbReference type="AlphaFoldDB" id="A0A256GA95"/>
<dbReference type="SUPFAM" id="SSF100950">
    <property type="entry name" value="NagB/RpiA/CoA transferase-like"/>
    <property type="match status" value="1"/>
</dbReference>
<dbReference type="STRING" id="419475.A8A54_23145"/>
<proteinExistence type="inferred from homology"/>
<evidence type="ECO:0000256" key="3">
    <source>
        <dbReference type="ARBA" id="ARBA00023125"/>
    </source>
</evidence>